<dbReference type="WBParaSite" id="JU765_v2.g6020.t1">
    <property type="protein sequence ID" value="JU765_v2.g6020.t1"/>
    <property type="gene ID" value="JU765_v2.g6020"/>
</dbReference>
<reference evidence="2" key="1">
    <citation type="submission" date="2022-11" db="UniProtKB">
        <authorList>
            <consortium name="WormBaseParasite"/>
        </authorList>
    </citation>
    <scope>IDENTIFICATION</scope>
</reference>
<dbReference type="Proteomes" id="UP000887576">
    <property type="component" value="Unplaced"/>
</dbReference>
<sequence length="197" mass="22262">IWKYAFYVSLICAAIIGGSLTWYYWISNINIAGFEANNTGYGMSPKLALFPTNSALKLASFGLTCGCADLLVNAITCLGIFYKKNQNNVFNKAAMSLMIITLIEFVAQILVFFAEGAMYLLMQQNIYSGIFIDIYFAMCWITDLSVLSKPYTLLFMSRNVRKAFFHTYHIKSSEYPNRIFTVSKPPPTISIHSQNKI</sequence>
<protein>
    <submittedName>
        <fullName evidence="2">Serpentine receptor class gamma</fullName>
    </submittedName>
</protein>
<organism evidence="1 2">
    <name type="scientific">Panagrolaimus sp. JU765</name>
    <dbReference type="NCBI Taxonomy" id="591449"/>
    <lineage>
        <taxon>Eukaryota</taxon>
        <taxon>Metazoa</taxon>
        <taxon>Ecdysozoa</taxon>
        <taxon>Nematoda</taxon>
        <taxon>Chromadorea</taxon>
        <taxon>Rhabditida</taxon>
        <taxon>Tylenchina</taxon>
        <taxon>Panagrolaimomorpha</taxon>
        <taxon>Panagrolaimoidea</taxon>
        <taxon>Panagrolaimidae</taxon>
        <taxon>Panagrolaimus</taxon>
    </lineage>
</organism>
<evidence type="ECO:0000313" key="1">
    <source>
        <dbReference type="Proteomes" id="UP000887576"/>
    </source>
</evidence>
<evidence type="ECO:0000313" key="2">
    <source>
        <dbReference type="WBParaSite" id="JU765_v2.g6020.t1"/>
    </source>
</evidence>
<name>A0AC34REE6_9BILA</name>
<accession>A0AC34REE6</accession>
<proteinExistence type="predicted"/>